<sequence length="286" mass="33616">MNKNNTVTKTHSSGHYQPEIKPRRMAFDTKAPENKYTFNNNSLVSTFFYALSALFPDGERFFIHSVRHYRDQISDPELKQQIKGFIGQEAHHGHSHEALNESIESLGFPMSKITSAMQSRIEMLKKFSPPRQLALTVAMEHFTASLAEFLLKNTDLLEQIDPTIRQMLIWHAVEEIEHKAVAFDVYRTCVDNEFMRKRVMVIAMVSLFSRLAWYQTQMLWADRHFPSWREWKEAASFFWGKRGILRDNMKGLAKFFRTGFHPWDIDQQALIDNWQQRFPDVAALQR</sequence>
<dbReference type="OrthoDB" id="5727566at2"/>
<keyword evidence="2" id="KW-1185">Reference proteome</keyword>
<accession>A0A222FL99</accession>
<reference evidence="1 2" key="1">
    <citation type="submission" date="2017-07" db="EMBL/GenBank/DDBJ databases">
        <title>Annotated genome sequence of Bacterioplanes sanyensis isolated from Red Sea.</title>
        <authorList>
            <person name="Rehman Z.U."/>
        </authorList>
    </citation>
    <scope>NUCLEOTIDE SEQUENCE [LARGE SCALE GENOMIC DNA]</scope>
    <source>
        <strain evidence="1 2">NV9</strain>
    </source>
</reference>
<dbReference type="AlphaFoldDB" id="A0A222FL99"/>
<dbReference type="GO" id="GO:0016787">
    <property type="term" value="F:hydrolase activity"/>
    <property type="evidence" value="ECO:0007669"/>
    <property type="project" value="UniProtKB-KW"/>
</dbReference>
<dbReference type="Proteomes" id="UP000202440">
    <property type="component" value="Chromosome"/>
</dbReference>
<dbReference type="PANTHER" id="PTHR39456:SF1">
    <property type="entry name" value="METAL-DEPENDENT HYDROLASE"/>
    <property type="match status" value="1"/>
</dbReference>
<evidence type="ECO:0000313" key="2">
    <source>
        <dbReference type="Proteomes" id="UP000202440"/>
    </source>
</evidence>
<dbReference type="Pfam" id="PF10118">
    <property type="entry name" value="Metal_hydrol"/>
    <property type="match status" value="1"/>
</dbReference>
<dbReference type="EMBL" id="CP022530">
    <property type="protein sequence ID" value="ASP39151.1"/>
    <property type="molecule type" value="Genomic_DNA"/>
</dbReference>
<protein>
    <submittedName>
        <fullName evidence="1">Metal-dependent hydrolase</fullName>
    </submittedName>
</protein>
<dbReference type="RefSeq" id="WP_094060331.1">
    <property type="nucleotide sequence ID" value="NZ_CP022530.1"/>
</dbReference>
<dbReference type="InterPro" id="IPR016516">
    <property type="entry name" value="UCP07580"/>
</dbReference>
<dbReference type="PIRSF" id="PIRSF007580">
    <property type="entry name" value="UCP07580"/>
    <property type="match status" value="1"/>
</dbReference>
<dbReference type="KEGG" id="bsan:CHH28_10885"/>
<name>A0A222FL99_9GAMM</name>
<evidence type="ECO:0000313" key="1">
    <source>
        <dbReference type="EMBL" id="ASP39151.1"/>
    </source>
</evidence>
<dbReference type="PANTHER" id="PTHR39456">
    <property type="entry name" value="METAL-DEPENDENT HYDROLASE"/>
    <property type="match status" value="1"/>
</dbReference>
<proteinExistence type="predicted"/>
<gene>
    <name evidence="1" type="ORF">CHH28_10885</name>
</gene>
<organism evidence="1 2">
    <name type="scientific">Bacterioplanes sanyensis</name>
    <dbReference type="NCBI Taxonomy" id="1249553"/>
    <lineage>
        <taxon>Bacteria</taxon>
        <taxon>Pseudomonadati</taxon>
        <taxon>Pseudomonadota</taxon>
        <taxon>Gammaproteobacteria</taxon>
        <taxon>Oceanospirillales</taxon>
        <taxon>Oceanospirillaceae</taxon>
        <taxon>Bacterioplanes</taxon>
    </lineage>
</organism>
<keyword evidence="1" id="KW-0378">Hydrolase</keyword>